<dbReference type="InterPro" id="IPR027417">
    <property type="entry name" value="P-loop_NTPase"/>
</dbReference>
<protein>
    <submittedName>
        <fullName evidence="3">DUF853 family protein</fullName>
    </submittedName>
</protein>
<dbReference type="SUPFAM" id="SSF52540">
    <property type="entry name" value="P-loop containing nucleoside triphosphate hydrolases"/>
    <property type="match status" value="1"/>
</dbReference>
<evidence type="ECO:0000313" key="4">
    <source>
        <dbReference type="Proteomes" id="UP000280344"/>
    </source>
</evidence>
<evidence type="ECO:0000256" key="1">
    <source>
        <dbReference type="SAM" id="MobiDB-lite"/>
    </source>
</evidence>
<keyword evidence="4" id="KW-1185">Reference proteome</keyword>
<feature type="compositionally biased region" description="Low complexity" evidence="1">
    <location>
        <begin position="36"/>
        <end position="46"/>
    </location>
</feature>
<accession>A0A3S9Q0H7</accession>
<gene>
    <name evidence="3" type="ORF">EJ997_04605</name>
</gene>
<dbReference type="PANTHER" id="PTHR30121">
    <property type="entry name" value="UNCHARACTERIZED PROTEIN YJGR-RELATED"/>
    <property type="match status" value="1"/>
</dbReference>
<dbReference type="Gene3D" id="3.40.50.300">
    <property type="entry name" value="P-loop containing nucleotide triphosphate hydrolases"/>
    <property type="match status" value="2"/>
</dbReference>
<feature type="compositionally biased region" description="Basic and acidic residues" evidence="1">
    <location>
        <begin position="578"/>
        <end position="610"/>
    </location>
</feature>
<reference evidence="3 4" key="1">
    <citation type="submission" date="2018-12" db="EMBL/GenBank/DDBJ databases">
        <title>Complete genome sequence of Flaviflexus sp. H23T48.</title>
        <authorList>
            <person name="Bae J.-W."/>
            <person name="Lee J.-Y."/>
        </authorList>
    </citation>
    <scope>NUCLEOTIDE SEQUENCE [LARGE SCALE GENOMIC DNA]</scope>
    <source>
        <strain evidence="3 4">H23T48</strain>
    </source>
</reference>
<sequence length="637" mass="68023">MDQAEIARLKAEAAAAKAEAARAEAEAAQAALEAALATAGASSGETPTPNEDSADSDGENKTEDPAVDSDNSEPAKRAEPTEATAPSERTVPADSAVTIESADSSDSANTTELSGYALEVAEAYSGDGGMQIGVFLEGEDPVPAAPVTLPLAMLNRHGLVAGATGTGKTRTLQLLAEGLSANGVPVFLTDIKGDLTGLAEPGEPNDGLLARCEEQGQVWEPSGFPTEFYALGGKGQGIPIRTSVTEFGPLLLARVLDLNETQESALALMFHWADEQGLALIDLEDLRAVVSFLTEEGKDELKEIGGIASSTAGVILREIAVLQSQGGDEFFGEPAFDPMNFFRVDGERGIISTLELPELSQSPRLFSTFIMWLLAELFEILPEVGDVEKPKLVFFFDEAHLLFNNASDAFLDAIVQTVRLIRSKGVGIVFVTQTPKDVPDDVLAQLGAKVQHALRAHTPNDQKALRATVKTFPNSPLDLEEILPNLGTGEALVTVLDKKGRPSAVAPTRLWAPAANMGPAAQATVTSIIQASPLTAKYAVKIDPESASELLVERIAAEQEAAELAEIQKAEQEAAEARAKQLEKEAEKLRKEAEREAKKQRERSEKRRSSVLDNFLRSGARTLGREISRNIFGTRRR</sequence>
<dbReference type="Pfam" id="PF05872">
    <property type="entry name" value="HerA_C"/>
    <property type="match status" value="1"/>
</dbReference>
<dbReference type="InterPro" id="IPR051162">
    <property type="entry name" value="T4SS_component"/>
</dbReference>
<dbReference type="KEGG" id="flh:EJ997_04605"/>
<dbReference type="PANTHER" id="PTHR30121:SF6">
    <property type="entry name" value="SLR6007 PROTEIN"/>
    <property type="match status" value="1"/>
</dbReference>
<dbReference type="InterPro" id="IPR033186">
    <property type="entry name" value="HerA_C"/>
</dbReference>
<dbReference type="OrthoDB" id="9758751at2"/>
<proteinExistence type="predicted"/>
<feature type="domain" description="Helicase HerA-like C-terminal" evidence="2">
    <location>
        <begin position="143"/>
        <end position="634"/>
    </location>
</feature>
<name>A0A3S9Q0H7_9ACTO</name>
<dbReference type="EMBL" id="CP034593">
    <property type="protein sequence ID" value="AZQ78143.1"/>
    <property type="molecule type" value="Genomic_DNA"/>
</dbReference>
<dbReference type="AlphaFoldDB" id="A0A3S9Q0H7"/>
<feature type="region of interest" description="Disordered" evidence="1">
    <location>
        <begin position="578"/>
        <end position="611"/>
    </location>
</feature>
<dbReference type="Proteomes" id="UP000280344">
    <property type="component" value="Chromosome"/>
</dbReference>
<evidence type="ECO:0000259" key="2">
    <source>
        <dbReference type="Pfam" id="PF05872"/>
    </source>
</evidence>
<feature type="region of interest" description="Disordered" evidence="1">
    <location>
        <begin position="36"/>
        <end position="94"/>
    </location>
</feature>
<organism evidence="3 4">
    <name type="scientific">Flaviflexus ciconiae</name>
    <dbReference type="NCBI Taxonomy" id="2496867"/>
    <lineage>
        <taxon>Bacteria</taxon>
        <taxon>Bacillati</taxon>
        <taxon>Actinomycetota</taxon>
        <taxon>Actinomycetes</taxon>
        <taxon>Actinomycetales</taxon>
        <taxon>Actinomycetaceae</taxon>
        <taxon>Flaviflexus</taxon>
    </lineage>
</organism>
<evidence type="ECO:0000313" key="3">
    <source>
        <dbReference type="EMBL" id="AZQ78143.1"/>
    </source>
</evidence>